<keyword evidence="2" id="KW-0789">Thiol protease inhibitor</keyword>
<evidence type="ECO:0000259" key="4">
    <source>
        <dbReference type="Pfam" id="PF16845"/>
    </source>
</evidence>
<dbReference type="PANTHER" id="PTHR47364:SF2">
    <property type="entry name" value="CYSTEINE PROTEINASE INHIBITOR 5"/>
    <property type="match status" value="1"/>
</dbReference>
<organism evidence="5 6">
    <name type="scientific">Cicer arietinum</name>
    <name type="common">Chickpea</name>
    <name type="synonym">Garbanzo</name>
    <dbReference type="NCBI Taxonomy" id="3827"/>
    <lineage>
        <taxon>Eukaryota</taxon>
        <taxon>Viridiplantae</taxon>
        <taxon>Streptophyta</taxon>
        <taxon>Embryophyta</taxon>
        <taxon>Tracheophyta</taxon>
        <taxon>Spermatophyta</taxon>
        <taxon>Magnoliopsida</taxon>
        <taxon>eudicotyledons</taxon>
        <taxon>Gunneridae</taxon>
        <taxon>Pentapetalae</taxon>
        <taxon>rosids</taxon>
        <taxon>fabids</taxon>
        <taxon>Fabales</taxon>
        <taxon>Fabaceae</taxon>
        <taxon>Papilionoideae</taxon>
        <taxon>50 kb inversion clade</taxon>
        <taxon>NPAAA clade</taxon>
        <taxon>Hologalegina</taxon>
        <taxon>IRL clade</taxon>
        <taxon>Cicereae</taxon>
        <taxon>Cicer</taxon>
    </lineage>
</organism>
<proteinExistence type="predicted"/>
<gene>
    <name evidence="6" type="primary">LOC105851886</name>
</gene>
<dbReference type="SUPFAM" id="SSF54403">
    <property type="entry name" value="Cystatin/monellin"/>
    <property type="match status" value="1"/>
</dbReference>
<accession>A0A1S3E510</accession>
<dbReference type="AlphaFoldDB" id="A0A1S3E510"/>
<dbReference type="GeneID" id="105851886"/>
<feature type="signal peptide" evidence="3">
    <location>
        <begin position="1"/>
        <end position="20"/>
    </location>
</feature>
<keyword evidence="5" id="KW-1185">Reference proteome</keyword>
<feature type="chain" id="PRO_5018713905" evidence="3">
    <location>
        <begin position="21"/>
        <end position="108"/>
    </location>
</feature>
<feature type="domain" description="Cystatin" evidence="4">
    <location>
        <begin position="29"/>
        <end position="95"/>
    </location>
</feature>
<dbReference type="Gene3D" id="3.10.450.10">
    <property type="match status" value="1"/>
</dbReference>
<dbReference type="Proteomes" id="UP000087171">
    <property type="component" value="Chromosome Ca4"/>
</dbReference>
<keyword evidence="1" id="KW-0646">Protease inhibitor</keyword>
<dbReference type="KEGG" id="cam:105851886"/>
<dbReference type="InterPro" id="IPR000010">
    <property type="entry name" value="Cystatin_dom"/>
</dbReference>
<evidence type="ECO:0000313" key="6">
    <source>
        <dbReference type="RefSeq" id="XP_012570121.1"/>
    </source>
</evidence>
<dbReference type="PANTHER" id="PTHR47364">
    <property type="entry name" value="CYSTEINE PROTEINASE INHIBITOR 5"/>
    <property type="match status" value="1"/>
</dbReference>
<name>A0A1S3E510_CICAR</name>
<evidence type="ECO:0000313" key="5">
    <source>
        <dbReference type="Proteomes" id="UP000087171"/>
    </source>
</evidence>
<reference evidence="6" key="2">
    <citation type="submission" date="2025-08" db="UniProtKB">
        <authorList>
            <consortium name="RefSeq"/>
        </authorList>
    </citation>
    <scope>IDENTIFICATION</scope>
    <source>
        <tissue evidence="6">Etiolated seedlings</tissue>
    </source>
</reference>
<dbReference type="RefSeq" id="XP_012570121.1">
    <property type="nucleotide sequence ID" value="XM_012714667.1"/>
</dbReference>
<keyword evidence="3" id="KW-0732">Signal</keyword>
<evidence type="ECO:0000256" key="3">
    <source>
        <dbReference type="SAM" id="SignalP"/>
    </source>
</evidence>
<dbReference type="Pfam" id="PF16845">
    <property type="entry name" value="SQAPI"/>
    <property type="match status" value="1"/>
</dbReference>
<evidence type="ECO:0000256" key="2">
    <source>
        <dbReference type="ARBA" id="ARBA00022704"/>
    </source>
</evidence>
<protein>
    <submittedName>
        <fullName evidence="6">Cysteine proteinase inhibitor 5-like</fullName>
    </submittedName>
</protein>
<dbReference type="InterPro" id="IPR046350">
    <property type="entry name" value="Cystatin_sf"/>
</dbReference>
<evidence type="ECO:0000256" key="1">
    <source>
        <dbReference type="ARBA" id="ARBA00022690"/>
    </source>
</evidence>
<sequence length="108" mass="11997">MKSFVVVVVVMLASTAAVDSKVLRSWRPVKNVDDPLMKFLGNFAVKEDDRLTGMKLTFEKIVQAEYRSGGNGYKYHLILSANDGFTSNMYAANVSVTWKLNAFGAFHA</sequence>
<dbReference type="GO" id="GO:0004869">
    <property type="term" value="F:cysteine-type endopeptidase inhibitor activity"/>
    <property type="evidence" value="ECO:0007669"/>
    <property type="project" value="UniProtKB-KW"/>
</dbReference>
<reference evidence="5" key="1">
    <citation type="journal article" date="2013" name="Nat. Biotechnol.">
        <title>Draft genome sequence of chickpea (Cicer arietinum) provides a resource for trait improvement.</title>
        <authorList>
            <person name="Varshney R.K."/>
            <person name="Song C."/>
            <person name="Saxena R.K."/>
            <person name="Azam S."/>
            <person name="Yu S."/>
            <person name="Sharpe A.G."/>
            <person name="Cannon S."/>
            <person name="Baek J."/>
            <person name="Rosen B.D."/>
            <person name="Tar'an B."/>
            <person name="Millan T."/>
            <person name="Zhang X."/>
            <person name="Ramsay L.D."/>
            <person name="Iwata A."/>
            <person name="Wang Y."/>
            <person name="Nelson W."/>
            <person name="Farmer A.D."/>
            <person name="Gaur P.M."/>
            <person name="Soderlund C."/>
            <person name="Penmetsa R.V."/>
            <person name="Xu C."/>
            <person name="Bharti A.K."/>
            <person name="He W."/>
            <person name="Winter P."/>
            <person name="Zhao S."/>
            <person name="Hane J.K."/>
            <person name="Carrasquilla-Garcia N."/>
            <person name="Condie J.A."/>
            <person name="Upadhyaya H.D."/>
            <person name="Luo M.C."/>
            <person name="Thudi M."/>
            <person name="Gowda C.L."/>
            <person name="Singh N.P."/>
            <person name="Lichtenzveig J."/>
            <person name="Gali K.K."/>
            <person name="Rubio J."/>
            <person name="Nadarajan N."/>
            <person name="Dolezel J."/>
            <person name="Bansal K.C."/>
            <person name="Xu X."/>
            <person name="Edwards D."/>
            <person name="Zhang G."/>
            <person name="Kahl G."/>
            <person name="Gil J."/>
            <person name="Singh K.B."/>
            <person name="Datta S.K."/>
            <person name="Jackson S.A."/>
            <person name="Wang J."/>
            <person name="Cook D.R."/>
        </authorList>
    </citation>
    <scope>NUCLEOTIDE SEQUENCE [LARGE SCALE GENOMIC DNA]</scope>
    <source>
        <strain evidence="5">cv. CDC Frontier</strain>
    </source>
</reference>
<dbReference type="OrthoDB" id="2016588at2759"/>